<dbReference type="EMBL" id="KX687704">
    <property type="protein sequence ID" value="AQM75281.1"/>
    <property type="molecule type" value="Genomic_DNA"/>
</dbReference>
<dbReference type="RefSeq" id="WP_176580077.1">
    <property type="nucleotide sequence ID" value="NZ_KX687704.1"/>
</dbReference>
<keyword evidence="1" id="KW-0614">Plasmid</keyword>
<accession>A0A218KRV9</accession>
<geneLocation type="plasmid" evidence="1">
    <name>pR1SE</name>
</geneLocation>
<evidence type="ECO:0000313" key="1">
    <source>
        <dbReference type="EMBL" id="AQM75281.1"/>
    </source>
</evidence>
<name>A0A218KRV9_9EURY</name>
<organism evidence="1">
    <name type="scientific">Halorubrum lacusprofundi</name>
    <dbReference type="NCBI Taxonomy" id="2247"/>
    <lineage>
        <taxon>Archaea</taxon>
        <taxon>Methanobacteriati</taxon>
        <taxon>Methanobacteriota</taxon>
        <taxon>Stenosarchaea group</taxon>
        <taxon>Halobacteria</taxon>
        <taxon>Halobacteriales</taxon>
        <taxon>Haloferacaceae</taxon>
        <taxon>Halorubrum</taxon>
    </lineage>
</organism>
<dbReference type="AlphaFoldDB" id="A0A218KRV9"/>
<proteinExistence type="predicted"/>
<sequence>MHQHTFRALLAAVLAVCLVGLAAGGTLAQDDTPSPEMEVVYDEFRTDDTVVENANTTGSAQVIKQNTRATIEDDDAFVRVGLENPNSYAVAFEVQLSEKIVRPATLGTVRATDTDGVTADWQAQHDFEAEETHTRVTVVVPAETDVLFTPSQLRVKSLSWTGDAEQSAETLRERVTKLWEDDRLEQRTYEVTGSEGEIVTVDLENPETGDRIEEWHATYTLAGDEAARPTPLAEGTGEPVFYRPIENDDGTVDAIQVTFNEAGTVSLTVEPTTTEKLGFEMTSYRSSVLDGFEWGPFASTARVTP</sequence>
<reference evidence="1" key="1">
    <citation type="journal article" date="2017" name="Nat. Microbiol.">
        <title>A plasmid from an Antarctic haloarchaeon uses specialized membrane vesicles to disseminate and infect plasmid-free cells.</title>
        <authorList>
            <person name="Erdmann S."/>
            <person name="Tschitschko B."/>
            <person name="Zhong L."/>
            <person name="Raftery M.J."/>
            <person name="Cavicchioli R."/>
        </authorList>
    </citation>
    <scope>NUCLEOTIDE SEQUENCE</scope>
    <source>
        <strain evidence="1">R1S1</strain>
        <plasmid evidence="1">pR1SE</plasmid>
    </source>
</reference>
<protein>
    <submittedName>
        <fullName evidence="1">Uncharacterized protein</fullName>
    </submittedName>
</protein>